<dbReference type="SUPFAM" id="SSF53092">
    <property type="entry name" value="Creatinase/prolidase N-terminal domain"/>
    <property type="match status" value="1"/>
</dbReference>
<proteinExistence type="predicted"/>
<dbReference type="OrthoDB" id="202529at2157"/>
<dbReference type="SUPFAM" id="SSF55920">
    <property type="entry name" value="Creatinase/aminopeptidase"/>
    <property type="match status" value="1"/>
</dbReference>
<gene>
    <name evidence="1" type="ORF">SAMN05216559_3098</name>
</gene>
<dbReference type="InterPro" id="IPR029149">
    <property type="entry name" value="Creatin/AminoP/Spt16_N"/>
</dbReference>
<dbReference type="Proteomes" id="UP000199062">
    <property type="component" value="Unassembled WGS sequence"/>
</dbReference>
<dbReference type="InterPro" id="IPR036005">
    <property type="entry name" value="Creatinase/aminopeptidase-like"/>
</dbReference>
<dbReference type="AlphaFoldDB" id="A0A1I6LTL9"/>
<dbReference type="InterPro" id="IPR050659">
    <property type="entry name" value="Peptidase_M24B"/>
</dbReference>
<dbReference type="PANTHER" id="PTHR46112">
    <property type="entry name" value="AMINOPEPTIDASE"/>
    <property type="match status" value="1"/>
</dbReference>
<keyword evidence="1" id="KW-0378">Hydrolase</keyword>
<dbReference type="EMBL" id="FOZK01000003">
    <property type="protein sequence ID" value="SFS06785.1"/>
    <property type="molecule type" value="Genomic_DNA"/>
</dbReference>
<keyword evidence="1" id="KW-0645">Protease</keyword>
<organism evidence="1 2">
    <name type="scientific">Halomicrobium zhouii</name>
    <dbReference type="NCBI Taxonomy" id="767519"/>
    <lineage>
        <taxon>Archaea</taxon>
        <taxon>Methanobacteriati</taxon>
        <taxon>Methanobacteriota</taxon>
        <taxon>Stenosarchaea group</taxon>
        <taxon>Halobacteria</taxon>
        <taxon>Halobacteriales</taxon>
        <taxon>Haloarculaceae</taxon>
        <taxon>Halomicrobium</taxon>
    </lineage>
</organism>
<reference evidence="1 2" key="1">
    <citation type="submission" date="2016-10" db="EMBL/GenBank/DDBJ databases">
        <authorList>
            <person name="de Groot N.N."/>
        </authorList>
    </citation>
    <scope>NUCLEOTIDE SEQUENCE [LARGE SCALE GENOMIC DNA]</scope>
    <source>
        <strain evidence="1 2">CGMCC 1.10457</strain>
    </source>
</reference>
<protein>
    <submittedName>
        <fullName evidence="1">Xaa-Pro aminopeptidase</fullName>
    </submittedName>
</protein>
<dbReference type="Gene3D" id="3.90.230.10">
    <property type="entry name" value="Creatinase/methionine aminopeptidase superfamily"/>
    <property type="match status" value="1"/>
</dbReference>
<evidence type="ECO:0000313" key="2">
    <source>
        <dbReference type="Proteomes" id="UP000199062"/>
    </source>
</evidence>
<dbReference type="CDD" id="cd01066">
    <property type="entry name" value="APP_MetAP"/>
    <property type="match status" value="1"/>
</dbReference>
<evidence type="ECO:0000313" key="1">
    <source>
        <dbReference type="EMBL" id="SFS06785.1"/>
    </source>
</evidence>
<keyword evidence="2" id="KW-1185">Reference proteome</keyword>
<dbReference type="RefSeq" id="WP_089817440.1">
    <property type="nucleotide sequence ID" value="NZ_FOZK01000003.1"/>
</dbReference>
<dbReference type="PANTHER" id="PTHR46112:SF2">
    <property type="entry name" value="XAA-PRO AMINOPEPTIDASE P-RELATED"/>
    <property type="match status" value="1"/>
</dbReference>
<keyword evidence="1" id="KW-0031">Aminopeptidase</keyword>
<accession>A0A1I6LTL9</accession>
<dbReference type="STRING" id="767519.SAMN05216559_3098"/>
<name>A0A1I6LTL9_9EURY</name>
<dbReference type="GO" id="GO:0004177">
    <property type="term" value="F:aminopeptidase activity"/>
    <property type="evidence" value="ECO:0007669"/>
    <property type="project" value="UniProtKB-KW"/>
</dbReference>
<sequence>MTLQERLDSYLDSNDLEAVWFARPNSFAWITGGGDNVVDRSGDVGVAAAGYDGDGITVVTDNIEAGRLRDEELAGDVSIETFQWYDQSLGEALTAFSPEPAAADFDVTGMDSVDASTLRQPLTEGQVATYQKLSRDVADAIEAVARDASSPDTELEVTAELRRELEAQDIAVPVALVGSGDRAQSYRHYTSTDAELGDYALLSVTAERDGLFTSCSRTVTFDPPEWLEERTHDAMRVEATALAATRAVGRDGGTAGDVFEAIQDAYATLGWEGEWKNHHQGGAAGFAGREWIATPDNDAPVELPMAYAWNPTVQGAKSEDLHLVTAEAVEPMSVTGDWPTTEVSAVGYDLEIERHLPLEL</sequence>